<keyword evidence="1" id="KW-0175">Coiled coil</keyword>
<evidence type="ECO:0000313" key="3">
    <source>
        <dbReference type="Proteomes" id="UP001642540"/>
    </source>
</evidence>
<dbReference type="EMBL" id="CAXLJM020000131">
    <property type="protein sequence ID" value="CAL8139886.1"/>
    <property type="molecule type" value="Genomic_DNA"/>
</dbReference>
<feature type="coiled-coil region" evidence="1">
    <location>
        <begin position="271"/>
        <end position="298"/>
    </location>
</feature>
<proteinExistence type="predicted"/>
<accession>A0ABP1RZK2</accession>
<comment type="caution">
    <text evidence="2">The sequence shown here is derived from an EMBL/GenBank/DDBJ whole genome shotgun (WGS) entry which is preliminary data.</text>
</comment>
<sequence length="437" mass="49396">MSLLIIGTILSSSGHPAQRRTLTLVDRLMRANPLRNLAKYFGQKLSLNVYYPEIQPPQPRPGPSMQQTHYVKVPMWQPLYYPPQVAMIPPLVHQGQQQGPQVVHGFSYPVHQPMVQPPVSLYKPVITDALPPNQGYYMGSSPNNQVSANEIVYQYGNDLPEDDSNSAGNMVRIIVIQPSTDLEKMKSMRDSELMNGYTMKYIEVDDTDQDSVTSHTQIIPQHDTIRLSQNTTCVEPLCDPFLRKLIPELFPTSATSIAQVVFPSQYLGNNQTQKLQELQDTSENSDDLENESSEEDEEVMMIKAIQEPNLHVTSQFEPSPPTHKKAISARINSTSLRKYEPKGRQLQNAQLPLTDKVHQNVHKLTHNHLVKSTMLSRPDGELIPSQTSTHFESPPIYPMSMQNYHIQASYPPPRYGTSMSKQRMAHYTAGVVFNKPN</sequence>
<gene>
    <name evidence="2" type="ORF">ODALV1_LOCUS28041</name>
</gene>
<evidence type="ECO:0000313" key="2">
    <source>
        <dbReference type="EMBL" id="CAL8139886.1"/>
    </source>
</evidence>
<name>A0ABP1RZK2_9HEXA</name>
<keyword evidence="3" id="KW-1185">Reference proteome</keyword>
<protein>
    <submittedName>
        <fullName evidence="2">Uncharacterized protein</fullName>
    </submittedName>
</protein>
<reference evidence="2 3" key="1">
    <citation type="submission" date="2024-08" db="EMBL/GenBank/DDBJ databases">
        <authorList>
            <person name="Cucini C."/>
            <person name="Frati F."/>
        </authorList>
    </citation>
    <scope>NUCLEOTIDE SEQUENCE [LARGE SCALE GENOMIC DNA]</scope>
</reference>
<evidence type="ECO:0000256" key="1">
    <source>
        <dbReference type="SAM" id="Coils"/>
    </source>
</evidence>
<dbReference type="Proteomes" id="UP001642540">
    <property type="component" value="Unassembled WGS sequence"/>
</dbReference>
<organism evidence="2 3">
    <name type="scientific">Orchesella dallaii</name>
    <dbReference type="NCBI Taxonomy" id="48710"/>
    <lineage>
        <taxon>Eukaryota</taxon>
        <taxon>Metazoa</taxon>
        <taxon>Ecdysozoa</taxon>
        <taxon>Arthropoda</taxon>
        <taxon>Hexapoda</taxon>
        <taxon>Collembola</taxon>
        <taxon>Entomobryomorpha</taxon>
        <taxon>Entomobryoidea</taxon>
        <taxon>Orchesellidae</taxon>
        <taxon>Orchesellinae</taxon>
        <taxon>Orchesella</taxon>
    </lineage>
</organism>